<keyword evidence="2" id="KW-0472">Membrane</keyword>
<evidence type="ECO:0000256" key="1">
    <source>
        <dbReference type="SAM" id="MobiDB-lite"/>
    </source>
</evidence>
<feature type="transmembrane region" description="Helical" evidence="2">
    <location>
        <begin position="140"/>
        <end position="160"/>
    </location>
</feature>
<dbReference type="EMBL" id="JAULSR010000001">
    <property type="protein sequence ID" value="KAK0636182.1"/>
    <property type="molecule type" value="Genomic_DNA"/>
</dbReference>
<keyword evidence="2" id="KW-0812">Transmembrane</keyword>
<gene>
    <name evidence="4" type="ORF">B0T17DRAFT_612955</name>
</gene>
<organism evidence="4 5">
    <name type="scientific">Bombardia bombarda</name>
    <dbReference type="NCBI Taxonomy" id="252184"/>
    <lineage>
        <taxon>Eukaryota</taxon>
        <taxon>Fungi</taxon>
        <taxon>Dikarya</taxon>
        <taxon>Ascomycota</taxon>
        <taxon>Pezizomycotina</taxon>
        <taxon>Sordariomycetes</taxon>
        <taxon>Sordariomycetidae</taxon>
        <taxon>Sordariales</taxon>
        <taxon>Lasiosphaeriaceae</taxon>
        <taxon>Bombardia</taxon>
    </lineage>
</organism>
<dbReference type="PANTHER" id="PTHR36089">
    <property type="entry name" value="CHITIN SYNTHASE 3 COMPLEX PROTEIN CSI2-RELATED"/>
    <property type="match status" value="1"/>
</dbReference>
<accession>A0AA39XLE9</accession>
<feature type="signal peptide" evidence="3">
    <location>
        <begin position="1"/>
        <end position="28"/>
    </location>
</feature>
<keyword evidence="5" id="KW-1185">Reference proteome</keyword>
<sequence>MGPPRLSLRRSLVLTIFSASLLLTGALGQNDDDADTSTSSRTSASTSSASSSRSTSSSSSRSTSSSSTGARSTSSSTSASAPARTTAVITGTVTNSVAPSFTGLPTLSKTVNTFVPDYPAPSVPPTHNAPYMNHSTLPEGTVFICVGAVLGAFAIAVLAWRSTVAWLLHRSVERATLRQHRANEKAANAFGAPGAGGGSGGGPAPFYKYNDRDSSPSLLPPGAATPGGRSASGGGISNNNSNGNNLKKNHRLSTAAGAGGGPGAPSATPSQTNLFFSPTAQPGANASHRESRFLPSGFYASAGGPAPAGAGHGYSHSHGGNGNSISMTNLRPASVGFASNGSSAGPLVVPSPDGSPELGPRTTMHLRNNNFSSSSVNLNNSSSSRPASGRAPSAFLDDLLDHEQITPGSAQQQYPYGGPLGGQQQGGRPF</sequence>
<evidence type="ECO:0000256" key="2">
    <source>
        <dbReference type="SAM" id="Phobius"/>
    </source>
</evidence>
<feature type="region of interest" description="Disordered" evidence="1">
    <location>
        <begin position="188"/>
        <end position="289"/>
    </location>
</feature>
<dbReference type="AlphaFoldDB" id="A0AA39XLE9"/>
<feature type="region of interest" description="Disordered" evidence="1">
    <location>
        <begin position="27"/>
        <end position="84"/>
    </location>
</feature>
<feature type="compositionally biased region" description="Gly residues" evidence="1">
    <location>
        <begin position="418"/>
        <end position="430"/>
    </location>
</feature>
<dbReference type="GO" id="GO:0000324">
    <property type="term" value="C:fungal-type vacuole"/>
    <property type="evidence" value="ECO:0007669"/>
    <property type="project" value="TreeGrafter"/>
</dbReference>
<reference evidence="4" key="1">
    <citation type="submission" date="2023-06" db="EMBL/GenBank/DDBJ databases">
        <title>Genome-scale phylogeny and comparative genomics of the fungal order Sordariales.</title>
        <authorList>
            <consortium name="Lawrence Berkeley National Laboratory"/>
            <person name="Hensen N."/>
            <person name="Bonometti L."/>
            <person name="Westerberg I."/>
            <person name="Brannstrom I.O."/>
            <person name="Guillou S."/>
            <person name="Cros-Aarteil S."/>
            <person name="Calhoun S."/>
            <person name="Haridas S."/>
            <person name="Kuo A."/>
            <person name="Mondo S."/>
            <person name="Pangilinan J."/>
            <person name="Riley R."/>
            <person name="LaButti K."/>
            <person name="Andreopoulos B."/>
            <person name="Lipzen A."/>
            <person name="Chen C."/>
            <person name="Yanf M."/>
            <person name="Daum C."/>
            <person name="Ng V."/>
            <person name="Clum A."/>
            <person name="Steindorff A."/>
            <person name="Ohm R."/>
            <person name="Martin F."/>
            <person name="Silar P."/>
            <person name="Natvig D."/>
            <person name="Lalanne C."/>
            <person name="Gautier V."/>
            <person name="Ament-velasquez S.L."/>
            <person name="Kruys A."/>
            <person name="Hutchinson M.I."/>
            <person name="Powell A.J."/>
            <person name="Barry K."/>
            <person name="Miller A.N."/>
            <person name="Grigoriev I.V."/>
            <person name="Debuchy R."/>
            <person name="Gladieux P."/>
            <person name="Thoren M.H."/>
            <person name="Johannesson H."/>
        </authorList>
    </citation>
    <scope>NUCLEOTIDE SEQUENCE</scope>
    <source>
        <strain evidence="4">SMH3391-2</strain>
    </source>
</reference>
<feature type="compositionally biased region" description="Low complexity" evidence="1">
    <location>
        <begin position="36"/>
        <end position="84"/>
    </location>
</feature>
<dbReference type="InterPro" id="IPR051009">
    <property type="entry name" value="PRM"/>
</dbReference>
<dbReference type="PANTHER" id="PTHR36089:SF1">
    <property type="entry name" value="CHITIN SYNTHASE 3 COMPLEX PROTEIN CSI2-RELATED"/>
    <property type="match status" value="1"/>
</dbReference>
<keyword evidence="3" id="KW-0732">Signal</keyword>
<feature type="region of interest" description="Disordered" evidence="1">
    <location>
        <begin position="344"/>
        <end position="430"/>
    </location>
</feature>
<feature type="chain" id="PRO_5041399670" evidence="3">
    <location>
        <begin position="29"/>
        <end position="430"/>
    </location>
</feature>
<evidence type="ECO:0000313" key="5">
    <source>
        <dbReference type="Proteomes" id="UP001174934"/>
    </source>
</evidence>
<proteinExistence type="predicted"/>
<feature type="compositionally biased region" description="Low complexity" evidence="1">
    <location>
        <begin position="368"/>
        <end position="394"/>
    </location>
</feature>
<evidence type="ECO:0000313" key="4">
    <source>
        <dbReference type="EMBL" id="KAK0636182.1"/>
    </source>
</evidence>
<evidence type="ECO:0000256" key="3">
    <source>
        <dbReference type="SAM" id="SignalP"/>
    </source>
</evidence>
<comment type="caution">
    <text evidence="4">The sequence shown here is derived from an EMBL/GenBank/DDBJ whole genome shotgun (WGS) entry which is preliminary data.</text>
</comment>
<name>A0AA39XLE9_9PEZI</name>
<feature type="compositionally biased region" description="Gly residues" evidence="1">
    <location>
        <begin position="193"/>
        <end position="203"/>
    </location>
</feature>
<feature type="compositionally biased region" description="Polar residues" evidence="1">
    <location>
        <begin position="271"/>
        <end position="284"/>
    </location>
</feature>
<keyword evidence="2" id="KW-1133">Transmembrane helix</keyword>
<dbReference type="Proteomes" id="UP001174934">
    <property type="component" value="Unassembled WGS sequence"/>
</dbReference>
<protein>
    <submittedName>
        <fullName evidence="4">Uncharacterized protein</fullName>
    </submittedName>
</protein>